<dbReference type="EMBL" id="OZ035841">
    <property type="protein sequence ID" value="CAL1590562.1"/>
    <property type="molecule type" value="Genomic_DNA"/>
</dbReference>
<dbReference type="PANTHER" id="PTHR15654">
    <property type="entry name" value="COILED-COIL DOMAIN-CONTAINING PROTEIN 113-RELATED"/>
    <property type="match status" value="1"/>
</dbReference>
<feature type="compositionally biased region" description="Basic and acidic residues" evidence="5">
    <location>
        <begin position="100"/>
        <end position="109"/>
    </location>
</feature>
<dbReference type="InterPro" id="IPR025254">
    <property type="entry name" value="CCDC113/CCDC96_CC"/>
</dbReference>
<keyword evidence="8" id="KW-1185">Reference proteome</keyword>
<evidence type="ECO:0000313" key="8">
    <source>
        <dbReference type="Proteomes" id="UP001497482"/>
    </source>
</evidence>
<feature type="region of interest" description="Disordered" evidence="5">
    <location>
        <begin position="87"/>
        <end position="125"/>
    </location>
</feature>
<protein>
    <recommendedName>
        <fullName evidence="6">CCDC113/CCDC96 coiled-coil domain-containing protein</fullName>
    </recommendedName>
</protein>
<dbReference type="GO" id="GO:0060271">
    <property type="term" value="P:cilium assembly"/>
    <property type="evidence" value="ECO:0007669"/>
    <property type="project" value="TreeGrafter"/>
</dbReference>
<evidence type="ECO:0000256" key="1">
    <source>
        <dbReference type="ARBA" id="ARBA00004138"/>
    </source>
</evidence>
<gene>
    <name evidence="7" type="ORF">KC01_LOCUS20057</name>
</gene>
<dbReference type="InterPro" id="IPR051885">
    <property type="entry name" value="CC_CF"/>
</dbReference>
<feature type="coiled-coil region" evidence="4">
    <location>
        <begin position="136"/>
        <end position="231"/>
    </location>
</feature>
<sequence>MPWGSTFTADGAALCIPSVDQEWREVLSLKKDVALTVLSRHMVRAEAQLRVDSALAWEQQQQEVLTRLRLQNLRLDSRIHRLQQELQEADRNATNPFQRQYERLQTRTSERKRRRQRRQQEARGAQARLLQRLQMQSHTKQRLQNTEAQIQHQREKLAEVDAILAQRRDALTRVKRAVSSLQKDRGRLREQCGLMGNVVLLKDYHSTQQAMAALEGKLQELKCRQADLEFDFEQRKKRFQTI</sequence>
<dbReference type="GO" id="GO:0005930">
    <property type="term" value="C:axoneme"/>
    <property type="evidence" value="ECO:0007669"/>
    <property type="project" value="TreeGrafter"/>
</dbReference>
<dbReference type="Proteomes" id="UP001497482">
    <property type="component" value="Chromosome 19"/>
</dbReference>
<evidence type="ECO:0000256" key="5">
    <source>
        <dbReference type="SAM" id="MobiDB-lite"/>
    </source>
</evidence>
<evidence type="ECO:0000256" key="3">
    <source>
        <dbReference type="ARBA" id="ARBA00023273"/>
    </source>
</evidence>
<comment type="subcellular location">
    <subcellularLocation>
        <location evidence="1">Cell projection</location>
        <location evidence="1">Cilium</location>
    </subcellularLocation>
</comment>
<dbReference type="GO" id="GO:0036064">
    <property type="term" value="C:ciliary basal body"/>
    <property type="evidence" value="ECO:0007669"/>
    <property type="project" value="TreeGrafter"/>
</dbReference>
<name>A0AAV2KTK2_KNICA</name>
<dbReference type="AlphaFoldDB" id="A0AAV2KTK2"/>
<evidence type="ECO:0000256" key="4">
    <source>
        <dbReference type="SAM" id="Coils"/>
    </source>
</evidence>
<feature type="domain" description="CCDC113/CCDC96 coiled-coil" evidence="6">
    <location>
        <begin position="59"/>
        <end position="229"/>
    </location>
</feature>
<dbReference type="Pfam" id="PF13870">
    <property type="entry name" value="CCDC113_CCDC96_CC"/>
    <property type="match status" value="1"/>
</dbReference>
<accession>A0AAV2KTK2</accession>
<dbReference type="PANTHER" id="PTHR15654:SF1">
    <property type="entry name" value="COILED-COIL DOMAIN-CONTAINING PROTEIN 96"/>
    <property type="match status" value="1"/>
</dbReference>
<organism evidence="7 8">
    <name type="scientific">Knipowitschia caucasica</name>
    <name type="common">Caucasian dwarf goby</name>
    <name type="synonym">Pomatoschistus caucasicus</name>
    <dbReference type="NCBI Taxonomy" id="637954"/>
    <lineage>
        <taxon>Eukaryota</taxon>
        <taxon>Metazoa</taxon>
        <taxon>Chordata</taxon>
        <taxon>Craniata</taxon>
        <taxon>Vertebrata</taxon>
        <taxon>Euteleostomi</taxon>
        <taxon>Actinopterygii</taxon>
        <taxon>Neopterygii</taxon>
        <taxon>Teleostei</taxon>
        <taxon>Neoteleostei</taxon>
        <taxon>Acanthomorphata</taxon>
        <taxon>Gobiaria</taxon>
        <taxon>Gobiiformes</taxon>
        <taxon>Gobioidei</taxon>
        <taxon>Gobiidae</taxon>
        <taxon>Gobiinae</taxon>
        <taxon>Knipowitschia</taxon>
    </lineage>
</organism>
<keyword evidence="3" id="KW-0966">Cell projection</keyword>
<evidence type="ECO:0000259" key="6">
    <source>
        <dbReference type="Pfam" id="PF13870"/>
    </source>
</evidence>
<proteinExistence type="predicted"/>
<keyword evidence="2 4" id="KW-0175">Coiled coil</keyword>
<reference evidence="7 8" key="1">
    <citation type="submission" date="2024-04" db="EMBL/GenBank/DDBJ databases">
        <authorList>
            <person name="Waldvogel A.-M."/>
            <person name="Schoenle A."/>
        </authorList>
    </citation>
    <scope>NUCLEOTIDE SEQUENCE [LARGE SCALE GENOMIC DNA]</scope>
</reference>
<evidence type="ECO:0000256" key="2">
    <source>
        <dbReference type="ARBA" id="ARBA00023054"/>
    </source>
</evidence>
<evidence type="ECO:0000313" key="7">
    <source>
        <dbReference type="EMBL" id="CAL1590562.1"/>
    </source>
</evidence>